<dbReference type="EMBL" id="CP067140">
    <property type="protein sequence ID" value="WCR02453.1"/>
    <property type="molecule type" value="Genomic_DNA"/>
</dbReference>
<proteinExistence type="predicted"/>
<feature type="active site" evidence="1">
    <location>
        <position position="103"/>
    </location>
</feature>
<dbReference type="PRINTS" id="PR00482">
    <property type="entry name" value="OMPTIN"/>
</dbReference>
<dbReference type="GO" id="GO:0006508">
    <property type="term" value="P:proteolysis"/>
    <property type="evidence" value="ECO:0007669"/>
    <property type="project" value="UniProtKB-KW"/>
</dbReference>
<dbReference type="RefSeq" id="WP_176011418.1">
    <property type="nucleotide sequence ID" value="NZ_CP067140.1"/>
</dbReference>
<feature type="active site" evidence="1">
    <location>
        <position position="233"/>
    </location>
</feature>
<keyword evidence="3" id="KW-0645">Protease</keyword>
<feature type="active site" evidence="1">
    <location>
        <position position="105"/>
    </location>
</feature>
<dbReference type="GO" id="GO:0009279">
    <property type="term" value="C:cell outer membrane"/>
    <property type="evidence" value="ECO:0007669"/>
    <property type="project" value="InterPro"/>
</dbReference>
<dbReference type="InterPro" id="IPR000036">
    <property type="entry name" value="Peptidase_A26_omptin"/>
</dbReference>
<dbReference type="GO" id="GO:0004190">
    <property type="term" value="F:aspartic-type endopeptidase activity"/>
    <property type="evidence" value="ECO:0007669"/>
    <property type="project" value="InterPro"/>
</dbReference>
<dbReference type="PIRSF" id="PIRSF001522">
    <property type="entry name" value="Peptidase_A26"/>
    <property type="match status" value="1"/>
</dbReference>
<organism evidence="3 5">
    <name type="scientific">Paracoccus saliphilus</name>
    <dbReference type="NCBI Taxonomy" id="405559"/>
    <lineage>
        <taxon>Bacteria</taxon>
        <taxon>Pseudomonadati</taxon>
        <taxon>Pseudomonadota</taxon>
        <taxon>Alphaproteobacteria</taxon>
        <taxon>Rhodobacterales</taxon>
        <taxon>Paracoccaceae</taxon>
        <taxon>Paracoccus</taxon>
    </lineage>
</organism>
<reference evidence="4 6" key="2">
    <citation type="submission" date="2021-01" db="EMBL/GenBank/DDBJ databases">
        <title>Biogeographic distribution of Paracoccus.</title>
        <authorList>
            <person name="Hollensteiner J."/>
            <person name="Leineberger J."/>
            <person name="Brinkhoff T."/>
            <person name="Daniel R."/>
        </authorList>
    </citation>
    <scope>NUCLEOTIDE SEQUENCE [LARGE SCALE GENOMIC DNA]</scope>
    <source>
        <strain evidence="4 6">DSM 18447</strain>
    </source>
</reference>
<keyword evidence="6" id="KW-1185">Reference proteome</keyword>
<dbReference type="InterPro" id="IPR020080">
    <property type="entry name" value="OM_adhesin/peptidase_omptin"/>
</dbReference>
<dbReference type="Proteomes" id="UP001215549">
    <property type="component" value="Chromosome"/>
</dbReference>
<feature type="chain" id="PRO_5041218924" evidence="2">
    <location>
        <begin position="23"/>
        <end position="319"/>
    </location>
</feature>
<dbReference type="SUPFAM" id="SSF69917">
    <property type="entry name" value="OMPT-like"/>
    <property type="match status" value="1"/>
</dbReference>
<reference evidence="3 5" key="1">
    <citation type="submission" date="2017-01" db="EMBL/GenBank/DDBJ databases">
        <authorList>
            <person name="Varghese N."/>
            <person name="Submissions S."/>
        </authorList>
    </citation>
    <scope>NUCLEOTIDE SEQUENCE [LARGE SCALE GENOMIC DNA]</scope>
    <source>
        <strain evidence="3 5">DSM 18447</strain>
    </source>
</reference>
<dbReference type="InterPro" id="IPR053724">
    <property type="entry name" value="OMP_A26_sf"/>
</dbReference>
<keyword evidence="3" id="KW-0378">Hydrolase</keyword>
<dbReference type="EMBL" id="FTOU01000004">
    <property type="protein sequence ID" value="SIS75901.1"/>
    <property type="molecule type" value="Genomic_DNA"/>
</dbReference>
<gene>
    <name evidence="4" type="ORF">JHX88_16510</name>
    <name evidence="3" type="ORF">SAMN05421772_10473</name>
</gene>
<keyword evidence="2" id="KW-0732">Signal</keyword>
<name>A0AA45W3D5_9RHOB</name>
<evidence type="ECO:0000256" key="2">
    <source>
        <dbReference type="SAM" id="SignalP"/>
    </source>
</evidence>
<feature type="signal peptide" evidence="2">
    <location>
        <begin position="1"/>
        <end position="22"/>
    </location>
</feature>
<dbReference type="Gene3D" id="2.40.128.90">
    <property type="entry name" value="OMPT-like"/>
    <property type="match status" value="1"/>
</dbReference>
<evidence type="ECO:0000256" key="1">
    <source>
        <dbReference type="PIRSR" id="PIRSR001522-1"/>
    </source>
</evidence>
<feature type="active site" evidence="1">
    <location>
        <position position="235"/>
    </location>
</feature>
<dbReference type="Proteomes" id="UP000186216">
    <property type="component" value="Unassembled WGS sequence"/>
</dbReference>
<evidence type="ECO:0000313" key="6">
    <source>
        <dbReference type="Proteomes" id="UP001215549"/>
    </source>
</evidence>
<sequence length="319" mass="36253">MRHFRYMLVIALFAFAATPVLAEGEDRLTGRGMSHEFQATLGYGRITANELVYRGAGDERLSHLIWEASTLVATLSTRFDLGNAWALSGQAMFGVNGRGDMTDYDWLAPFAKGTSDHQWTDRSQHPDSQLDHYFDLELAVGRDFDLNEATQVNLHGGLKYTWIEWHARGGRYIYSDNNFRDARGSFPDGEVGVSYKQQRRTVFVGAEMIREQGDWRLSGLLRAGLSVNPKAVDHHWLRNIRFDERFSSSPFFQIGLAAERQLENQMWLHVGAGYQKFFRERGDTRLSAIRTGQKQGIYDNSVGADLSVATIDIGIRREF</sequence>
<evidence type="ECO:0000313" key="3">
    <source>
        <dbReference type="EMBL" id="SIS75901.1"/>
    </source>
</evidence>
<evidence type="ECO:0000313" key="4">
    <source>
        <dbReference type="EMBL" id="WCR02453.1"/>
    </source>
</evidence>
<dbReference type="AlphaFoldDB" id="A0AA45W3D5"/>
<evidence type="ECO:0000313" key="5">
    <source>
        <dbReference type="Proteomes" id="UP000186216"/>
    </source>
</evidence>
<dbReference type="Pfam" id="PF01278">
    <property type="entry name" value="Omptin"/>
    <property type="match status" value="1"/>
</dbReference>
<protein>
    <submittedName>
        <fullName evidence="3 4">Outer membrane protease</fullName>
    </submittedName>
</protein>
<accession>A0AA45W3D5</accession>